<feature type="domain" description="RecJ OB" evidence="8">
    <location>
        <begin position="496"/>
        <end position="603"/>
    </location>
</feature>
<evidence type="ECO:0000256" key="2">
    <source>
        <dbReference type="ARBA" id="ARBA00019841"/>
    </source>
</evidence>
<proteinExistence type="inferred from homology"/>
<dbReference type="AlphaFoldDB" id="A0A1W6N029"/>
<organism evidence="9 10">
    <name type="scientific">Methylocystis bryophila</name>
    <dbReference type="NCBI Taxonomy" id="655015"/>
    <lineage>
        <taxon>Bacteria</taxon>
        <taxon>Pseudomonadati</taxon>
        <taxon>Pseudomonadota</taxon>
        <taxon>Alphaproteobacteria</taxon>
        <taxon>Hyphomicrobiales</taxon>
        <taxon>Methylocystaceae</taxon>
        <taxon>Methylocystis</taxon>
    </lineage>
</organism>
<name>A0A1W6N029_9HYPH</name>
<evidence type="ECO:0000259" key="7">
    <source>
        <dbReference type="Pfam" id="PF02272"/>
    </source>
</evidence>
<dbReference type="GO" id="GO:0008409">
    <property type="term" value="F:5'-3' exonuclease activity"/>
    <property type="evidence" value="ECO:0007669"/>
    <property type="project" value="InterPro"/>
</dbReference>
<dbReference type="GO" id="GO:0006310">
    <property type="term" value="P:DNA recombination"/>
    <property type="evidence" value="ECO:0007669"/>
    <property type="project" value="InterPro"/>
</dbReference>
<dbReference type="InterPro" id="IPR051673">
    <property type="entry name" value="SSDNA_exonuclease_RecJ"/>
</dbReference>
<protein>
    <recommendedName>
        <fullName evidence="2">Single-stranded-DNA-specific exonuclease RecJ</fullName>
    </recommendedName>
</protein>
<dbReference type="Pfam" id="PF17768">
    <property type="entry name" value="RecJ_OB"/>
    <property type="match status" value="1"/>
</dbReference>
<dbReference type="InterPro" id="IPR003156">
    <property type="entry name" value="DHHA1_dom"/>
</dbReference>
<keyword evidence="3" id="KW-0540">Nuclease</keyword>
<dbReference type="KEGG" id="mbry:B1812_21270"/>
<evidence type="ECO:0000259" key="8">
    <source>
        <dbReference type="Pfam" id="PF17768"/>
    </source>
</evidence>
<feature type="domain" description="DDH" evidence="6">
    <location>
        <begin position="109"/>
        <end position="242"/>
    </location>
</feature>
<dbReference type="RefSeq" id="WP_085773345.1">
    <property type="nucleotide sequence ID" value="NZ_AP027149.1"/>
</dbReference>
<dbReference type="Pfam" id="PF02272">
    <property type="entry name" value="DHHA1"/>
    <property type="match status" value="1"/>
</dbReference>
<dbReference type="InterPro" id="IPR041122">
    <property type="entry name" value="RecJ_OB"/>
</dbReference>
<dbReference type="PANTHER" id="PTHR30255">
    <property type="entry name" value="SINGLE-STRANDED-DNA-SPECIFIC EXONUCLEASE RECJ"/>
    <property type="match status" value="1"/>
</dbReference>
<dbReference type="Gene3D" id="3.90.1640.30">
    <property type="match status" value="1"/>
</dbReference>
<dbReference type="SUPFAM" id="SSF64182">
    <property type="entry name" value="DHH phosphoesterases"/>
    <property type="match status" value="1"/>
</dbReference>
<dbReference type="GO" id="GO:0006281">
    <property type="term" value="P:DNA repair"/>
    <property type="evidence" value="ECO:0007669"/>
    <property type="project" value="InterPro"/>
</dbReference>
<dbReference type="PANTHER" id="PTHR30255:SF2">
    <property type="entry name" value="SINGLE-STRANDED-DNA-SPECIFIC EXONUCLEASE RECJ"/>
    <property type="match status" value="1"/>
</dbReference>
<reference evidence="9 10" key="1">
    <citation type="submission" date="2017-02" db="EMBL/GenBank/DDBJ databases">
        <authorList>
            <person name="Peterson S.W."/>
        </authorList>
    </citation>
    <scope>NUCLEOTIDE SEQUENCE [LARGE SCALE GENOMIC DNA]</scope>
    <source>
        <strain evidence="9 10">S285</strain>
    </source>
</reference>
<evidence type="ECO:0000256" key="4">
    <source>
        <dbReference type="ARBA" id="ARBA00022801"/>
    </source>
</evidence>
<gene>
    <name evidence="9" type="ORF">B1812_21270</name>
</gene>
<dbReference type="Pfam" id="PF01368">
    <property type="entry name" value="DHH"/>
    <property type="match status" value="1"/>
</dbReference>
<evidence type="ECO:0000313" key="10">
    <source>
        <dbReference type="Proteomes" id="UP000193978"/>
    </source>
</evidence>
<dbReference type="Proteomes" id="UP000193978">
    <property type="component" value="Chromosome"/>
</dbReference>
<dbReference type="OrthoDB" id="9809852at2"/>
<evidence type="ECO:0000259" key="6">
    <source>
        <dbReference type="Pfam" id="PF01368"/>
    </source>
</evidence>
<dbReference type="InterPro" id="IPR001667">
    <property type="entry name" value="DDH_dom"/>
</dbReference>
<dbReference type="InterPro" id="IPR004610">
    <property type="entry name" value="RecJ"/>
</dbReference>
<keyword evidence="10" id="KW-1185">Reference proteome</keyword>
<dbReference type="EMBL" id="CP019948">
    <property type="protein sequence ID" value="ARN83188.1"/>
    <property type="molecule type" value="Genomic_DNA"/>
</dbReference>
<dbReference type="GO" id="GO:0003676">
    <property type="term" value="F:nucleic acid binding"/>
    <property type="evidence" value="ECO:0007669"/>
    <property type="project" value="InterPro"/>
</dbReference>
<keyword evidence="5 9" id="KW-0269">Exonuclease</keyword>
<dbReference type="STRING" id="655015.B1812_21270"/>
<comment type="similarity">
    <text evidence="1">Belongs to the RecJ family.</text>
</comment>
<evidence type="ECO:0000256" key="1">
    <source>
        <dbReference type="ARBA" id="ARBA00005915"/>
    </source>
</evidence>
<evidence type="ECO:0000256" key="3">
    <source>
        <dbReference type="ARBA" id="ARBA00022722"/>
    </source>
</evidence>
<dbReference type="NCBIfam" id="TIGR00644">
    <property type="entry name" value="recJ"/>
    <property type="match status" value="1"/>
</dbReference>
<keyword evidence="4" id="KW-0378">Hydrolase</keyword>
<evidence type="ECO:0000256" key="5">
    <source>
        <dbReference type="ARBA" id="ARBA00022839"/>
    </source>
</evidence>
<accession>A0A1W6N029</accession>
<evidence type="ECO:0000313" key="9">
    <source>
        <dbReference type="EMBL" id="ARN83188.1"/>
    </source>
</evidence>
<dbReference type="InterPro" id="IPR038763">
    <property type="entry name" value="DHH_sf"/>
</dbReference>
<feature type="domain" description="DHHA1" evidence="7">
    <location>
        <begin position="387"/>
        <end position="481"/>
    </location>
</feature>
<sequence length="611" mass="63788">MLRLSDSGAYGVASLKISESFLGVEASVMGRRWSSRLTREGEGLAEALSTAHGYDPLLARVLAGRGVSVEAAPGYLAPKLRDLLPEPYSLLDMEAATLRLAEAIQAREQIAIFGDYDVDGACSSALLAEFLVAAGAPAPFIHIPDRITEGYGPNVEAIEALAERGATLLVTLDCGTVSFEPLARARALGLSTLVIDHHQAAEALPDALVVNPNRQDDLSGQGALCAAGLVFLTLVAVSRELRKRDHWASREAPDLLEALDLAALATVADVAPLTGLNRALVAGGLGVMRGRRRLGLAALMDAARMDGRPSAWRLGFVLGPRINAGGRIGDAGLGARLLLERDPAAALAGARELDRLNGERQALEKATVALAIDAAEEALARSNRISCLVLGAADWHPGVLGLVAAKLKERFKIPSFALNFKGEIASGSGRGLSGVDLGKAVRGAVQKGLAERGGGHAMAAGVTVARDKLDAFRDFMNETLESDVETARQAEGLWLDGAVTARGASLERLRLIEQAGPYGQGNSEPVFALPAHRLAFVAPVGDSHLRARFTAGDGAGVDAMLFRAADTPLGAALSKGRGGAFHVALRLSVGEWRGTEKVDALLVDLAPASSS</sequence>
<dbReference type="Gene3D" id="3.10.310.30">
    <property type="match status" value="1"/>
</dbReference>